<dbReference type="EMBL" id="JBHSBB010000010">
    <property type="protein sequence ID" value="MFC4032797.1"/>
    <property type="molecule type" value="Genomic_DNA"/>
</dbReference>
<gene>
    <name evidence="1" type="ORF">ACFO3J_15055</name>
</gene>
<protein>
    <submittedName>
        <fullName evidence="1">Ribbon-helix-helix protein, CopG family</fullName>
    </submittedName>
</protein>
<comment type="caution">
    <text evidence="1">The sequence shown here is derived from an EMBL/GenBank/DDBJ whole genome shotgun (WGS) entry which is preliminary data.</text>
</comment>
<evidence type="ECO:0000313" key="1">
    <source>
        <dbReference type="EMBL" id="MFC4032797.1"/>
    </source>
</evidence>
<keyword evidence="2" id="KW-1185">Reference proteome</keyword>
<sequence>MAKTRVTLTLESDEDAAVRAAAEEEGLDLSAFLRVAALAEVARISRTRARFAEVDEVSRAAEEAQAEQSSDASPAADAAMDAYLDAIDSALTRRGGGAAA</sequence>
<accession>A0ABV8HL78</accession>
<evidence type="ECO:0000313" key="2">
    <source>
        <dbReference type="Proteomes" id="UP001595765"/>
    </source>
</evidence>
<name>A0ABV8HL78_9ACTN</name>
<reference evidence="2" key="1">
    <citation type="journal article" date="2019" name="Int. J. Syst. Evol. Microbiol.">
        <title>The Global Catalogue of Microorganisms (GCM) 10K type strain sequencing project: providing services to taxonomists for standard genome sequencing and annotation.</title>
        <authorList>
            <consortium name="The Broad Institute Genomics Platform"/>
            <consortium name="The Broad Institute Genome Sequencing Center for Infectious Disease"/>
            <person name="Wu L."/>
            <person name="Ma J."/>
        </authorList>
    </citation>
    <scope>NUCLEOTIDE SEQUENCE [LARGE SCALE GENOMIC DNA]</scope>
    <source>
        <strain evidence="2">CGMCC 4.7237</strain>
    </source>
</reference>
<dbReference type="Proteomes" id="UP001595765">
    <property type="component" value="Unassembled WGS sequence"/>
</dbReference>
<organism evidence="1 2">
    <name type="scientific">Streptomyces polygonati</name>
    <dbReference type="NCBI Taxonomy" id="1617087"/>
    <lineage>
        <taxon>Bacteria</taxon>
        <taxon>Bacillati</taxon>
        <taxon>Actinomycetota</taxon>
        <taxon>Actinomycetes</taxon>
        <taxon>Kitasatosporales</taxon>
        <taxon>Streptomycetaceae</taxon>
        <taxon>Streptomyces</taxon>
    </lineage>
</organism>
<dbReference type="RefSeq" id="WP_386429893.1">
    <property type="nucleotide sequence ID" value="NZ_JBHSBB010000010.1"/>
</dbReference>
<proteinExistence type="predicted"/>